<accession>A0ABR3KAS2</accession>
<evidence type="ECO:0000313" key="3">
    <source>
        <dbReference type="Proteomes" id="UP001558632"/>
    </source>
</evidence>
<evidence type="ECO:0000256" key="1">
    <source>
        <dbReference type="SAM" id="MobiDB-lite"/>
    </source>
</evidence>
<gene>
    <name evidence="2" type="ORF">TSPI_00721</name>
</gene>
<keyword evidence="3" id="KW-1185">Reference proteome</keyword>
<feature type="region of interest" description="Disordered" evidence="1">
    <location>
        <begin position="7"/>
        <end position="35"/>
    </location>
</feature>
<feature type="compositionally biased region" description="Basic and acidic residues" evidence="1">
    <location>
        <begin position="10"/>
        <end position="19"/>
    </location>
</feature>
<dbReference type="Proteomes" id="UP001558632">
    <property type="component" value="Unassembled WGS sequence"/>
</dbReference>
<dbReference type="EMBL" id="JBEUSY010000423">
    <property type="protein sequence ID" value="KAL1233999.1"/>
    <property type="molecule type" value="Genomic_DNA"/>
</dbReference>
<comment type="caution">
    <text evidence="2">The sequence shown here is derived from an EMBL/GenBank/DDBJ whole genome shotgun (WGS) entry which is preliminary data.</text>
</comment>
<evidence type="ECO:0000313" key="2">
    <source>
        <dbReference type="EMBL" id="KAL1233999.1"/>
    </source>
</evidence>
<proteinExistence type="predicted"/>
<organism evidence="2 3">
    <name type="scientific">Trichinella spiralis</name>
    <name type="common">Trichina worm</name>
    <dbReference type="NCBI Taxonomy" id="6334"/>
    <lineage>
        <taxon>Eukaryota</taxon>
        <taxon>Metazoa</taxon>
        <taxon>Ecdysozoa</taxon>
        <taxon>Nematoda</taxon>
        <taxon>Enoplea</taxon>
        <taxon>Dorylaimia</taxon>
        <taxon>Trichinellida</taxon>
        <taxon>Trichinellidae</taxon>
        <taxon>Trichinella</taxon>
    </lineage>
</organism>
<reference evidence="2 3" key="1">
    <citation type="submission" date="2024-07" db="EMBL/GenBank/DDBJ databases">
        <title>Enhanced genomic and transcriptomic resources for Trichinella pseudospiralis and T. spiralis underpin the discovery of pronounced molecular differences between stages and species.</title>
        <authorList>
            <person name="Pasi K.K."/>
            <person name="La Rosa G."/>
            <person name="Gomez-Morales M.A."/>
            <person name="Tosini F."/>
            <person name="Sumanam S."/>
            <person name="Young N.D."/>
            <person name="Chang B.C."/>
            <person name="Robin G.B."/>
        </authorList>
    </citation>
    <scope>NUCLEOTIDE SEQUENCE [LARGE SCALE GENOMIC DNA]</scope>
    <source>
        <strain evidence="2">ISS534</strain>
    </source>
</reference>
<protein>
    <submittedName>
        <fullName evidence="2">Interferon-induced GTP-binding protein</fullName>
    </submittedName>
</protein>
<sequence>MSIILLQNDSKAEQLERSRMPRGAGNAHEMKMDYKSESRACEGLSKITYNHMRRKFYQRKEMLESVQKIAQTTIAH</sequence>
<name>A0ABR3KAS2_TRISP</name>